<evidence type="ECO:0000313" key="2">
    <source>
        <dbReference type="Proteomes" id="UP000031104"/>
    </source>
</evidence>
<organism evidence="1 2">
    <name type="scientific">Allofrancisella guangzhouensis</name>
    <dbReference type="NCBI Taxonomy" id="594679"/>
    <lineage>
        <taxon>Bacteria</taxon>
        <taxon>Pseudomonadati</taxon>
        <taxon>Pseudomonadota</taxon>
        <taxon>Gammaproteobacteria</taxon>
        <taxon>Thiotrichales</taxon>
        <taxon>Francisellaceae</taxon>
        <taxon>Allofrancisella</taxon>
    </lineage>
</organism>
<dbReference type="EMBL" id="CP010427">
    <property type="protein sequence ID" value="AJC48798.1"/>
    <property type="molecule type" value="Genomic_DNA"/>
</dbReference>
<accession>A0A0A8E466</accession>
<dbReference type="KEGG" id="fgu:SD28_03695"/>
<protein>
    <submittedName>
        <fullName evidence="1">Uncharacterized protein</fullName>
    </submittedName>
</protein>
<keyword evidence="2" id="KW-1185">Reference proteome</keyword>
<gene>
    <name evidence="1" type="ORF">SD28_03695</name>
</gene>
<name>A0A0A8E466_9GAMM</name>
<evidence type="ECO:0000313" key="1">
    <source>
        <dbReference type="EMBL" id="AJC48798.1"/>
    </source>
</evidence>
<dbReference type="RefSeq" id="WP_039124208.1">
    <property type="nucleotide sequence ID" value="NZ_CP010427.1"/>
</dbReference>
<proteinExistence type="predicted"/>
<dbReference type="Proteomes" id="UP000031104">
    <property type="component" value="Chromosome"/>
</dbReference>
<dbReference type="AlphaFoldDB" id="A0A0A8E466"/>
<reference evidence="1 2" key="1">
    <citation type="submission" date="2014-12" db="EMBL/GenBank/DDBJ databases">
        <title>Complete genome sequence of Francisella guanzhouensis strain 08HL01032 isolated from air-conditioning system in China.</title>
        <authorList>
            <person name="Svensson D."/>
            <person name="Ohrman C."/>
            <person name="Backman S."/>
            <person name="Karlsson E."/>
            <person name="Nilsson E."/>
            <person name="Bystrom M."/>
            <person name="Larkeryd A."/>
            <person name="Stenberg P."/>
            <person name="Scholtz H.C."/>
            <person name="Forsman M."/>
            <person name="Sjodin A."/>
        </authorList>
    </citation>
    <scope>NUCLEOTIDE SEQUENCE [LARGE SCALE GENOMIC DNA]</scope>
    <source>
        <strain evidence="1 2">08HL01032</strain>
    </source>
</reference>
<dbReference type="HOGENOM" id="CLU_1382345_0_0_6"/>
<sequence>MKPSNEKYTDFRKIFETSLAYFLIKEKSKNQELANFISSIFNSMLNYLNNLFEKVKNINLENHIIVFLDSKRIHNLVSLIKSERIFISTKKYHDYLDTYESSLRLNYTNIYTTEKDSRIIEYYSIIYELYSKEENMIIIKAAASIMLVQAINWILSVATEYPFANKYEHMTHITLSALYKARLYSESFKIVEREFQM</sequence>